<sequence>MSSVATAECVEQYWREIRMLRAEEARNIHQLAALEAQKQEQDKRLREIRESIRKVHQVIEETCR</sequence>
<accession>A0AAX3SGT2</accession>
<gene>
    <name evidence="1" type="ORF">PYR84_20420</name>
</gene>
<reference evidence="1" key="1">
    <citation type="submission" date="2023-03" db="EMBL/GenBank/DDBJ databases">
        <title>Synergistic degradation of erythromycin by symbiotic bacteria Ery-6A and Ery-6B and application in simulated water remediation.</title>
        <authorList>
            <person name="Xu S."/>
        </authorList>
    </citation>
    <scope>NUCLEOTIDE SEQUENCE</scope>
    <source>
        <strain evidence="1">Ery-6A</strain>
    </source>
</reference>
<name>A0AAX3SGT2_9BURK</name>
<dbReference type="AlphaFoldDB" id="A0AAX3SGT2"/>
<dbReference type="EMBL" id="CP120956">
    <property type="protein sequence ID" value="WFF79297.1"/>
    <property type="molecule type" value="Genomic_DNA"/>
</dbReference>
<organism evidence="1 2">
    <name type="scientific">Delftia tsuruhatensis</name>
    <dbReference type="NCBI Taxonomy" id="180282"/>
    <lineage>
        <taxon>Bacteria</taxon>
        <taxon>Pseudomonadati</taxon>
        <taxon>Pseudomonadota</taxon>
        <taxon>Betaproteobacteria</taxon>
        <taxon>Burkholderiales</taxon>
        <taxon>Comamonadaceae</taxon>
        <taxon>Delftia</taxon>
    </lineage>
</organism>
<evidence type="ECO:0000313" key="2">
    <source>
        <dbReference type="Proteomes" id="UP001219066"/>
    </source>
</evidence>
<dbReference type="Proteomes" id="UP001219066">
    <property type="component" value="Chromosome"/>
</dbReference>
<protein>
    <submittedName>
        <fullName evidence="1">Uncharacterized protein</fullName>
    </submittedName>
</protein>
<evidence type="ECO:0000313" key="1">
    <source>
        <dbReference type="EMBL" id="WFF79297.1"/>
    </source>
</evidence>
<dbReference type="RefSeq" id="WP_061288510.1">
    <property type="nucleotide sequence ID" value="NZ_CP120956.1"/>
</dbReference>
<proteinExistence type="predicted"/>